<organism evidence="8 9">
    <name type="scientific">Rarobacter incanus</name>
    <dbReference type="NCBI Taxonomy" id="153494"/>
    <lineage>
        <taxon>Bacteria</taxon>
        <taxon>Bacillati</taxon>
        <taxon>Actinomycetota</taxon>
        <taxon>Actinomycetes</taxon>
        <taxon>Micrococcales</taxon>
        <taxon>Rarobacteraceae</taxon>
        <taxon>Rarobacter</taxon>
    </lineage>
</organism>
<name>A0A542SQX6_9MICO</name>
<dbReference type="EC" id="1.6.5.-" evidence="6"/>
<dbReference type="RefSeq" id="WP_142112706.1">
    <property type="nucleotide sequence ID" value="NZ_BAAATB010000004.1"/>
</dbReference>
<dbReference type="Pfam" id="PF02525">
    <property type="entry name" value="Flavodoxin_2"/>
    <property type="match status" value="1"/>
</dbReference>
<dbReference type="InterPro" id="IPR029039">
    <property type="entry name" value="Flavoprotein-like_sf"/>
</dbReference>
<proteinExistence type="inferred from homology"/>
<dbReference type="Gene3D" id="3.40.50.360">
    <property type="match status" value="1"/>
</dbReference>
<comment type="function">
    <text evidence="6">Also exhibits azoreductase activity. Catalyzes the reductive cleavage of the azo bond in aromatic azo compounds to the corresponding amines.</text>
</comment>
<dbReference type="GO" id="GO:0016655">
    <property type="term" value="F:oxidoreductase activity, acting on NAD(P)H, quinone or similar compound as acceptor"/>
    <property type="evidence" value="ECO:0007669"/>
    <property type="project" value="InterPro"/>
</dbReference>
<comment type="subunit">
    <text evidence="6">Homodimer.</text>
</comment>
<evidence type="ECO:0000256" key="4">
    <source>
        <dbReference type="ARBA" id="ARBA00023027"/>
    </source>
</evidence>
<dbReference type="Proteomes" id="UP000316181">
    <property type="component" value="Unassembled WGS sequence"/>
</dbReference>
<evidence type="ECO:0000259" key="7">
    <source>
        <dbReference type="Pfam" id="PF02525"/>
    </source>
</evidence>
<comment type="caution">
    <text evidence="8">The sequence shown here is derived from an EMBL/GenBank/DDBJ whole genome shotgun (WGS) entry which is preliminary data.</text>
</comment>
<dbReference type="GO" id="GO:0010181">
    <property type="term" value="F:FMN binding"/>
    <property type="evidence" value="ECO:0007669"/>
    <property type="project" value="UniProtKB-UniRule"/>
</dbReference>
<evidence type="ECO:0000313" key="9">
    <source>
        <dbReference type="Proteomes" id="UP000316181"/>
    </source>
</evidence>
<dbReference type="PANTHER" id="PTHR43741:SF7">
    <property type="entry name" value="FMN-DEPENDENT NADH:QUINONE OXIDOREDUCTASE"/>
    <property type="match status" value="1"/>
</dbReference>
<keyword evidence="4 6" id="KW-0520">NAD</keyword>
<dbReference type="EC" id="1.7.1.17" evidence="6"/>
<dbReference type="InterPro" id="IPR003680">
    <property type="entry name" value="Flavodoxin_fold"/>
</dbReference>
<evidence type="ECO:0000256" key="6">
    <source>
        <dbReference type="HAMAP-Rule" id="MF_01216"/>
    </source>
</evidence>
<comment type="catalytic activity">
    <reaction evidence="6">
        <text>2 a quinone + NADH + H(+) = 2 a 1,4-benzosemiquinone + NAD(+)</text>
        <dbReference type="Rhea" id="RHEA:65952"/>
        <dbReference type="ChEBI" id="CHEBI:15378"/>
        <dbReference type="ChEBI" id="CHEBI:57540"/>
        <dbReference type="ChEBI" id="CHEBI:57945"/>
        <dbReference type="ChEBI" id="CHEBI:132124"/>
        <dbReference type="ChEBI" id="CHEBI:134225"/>
    </reaction>
</comment>
<keyword evidence="3 6" id="KW-0560">Oxidoreductase</keyword>
<reference evidence="8 9" key="1">
    <citation type="submission" date="2019-06" db="EMBL/GenBank/DDBJ databases">
        <title>Sequencing the genomes of 1000 actinobacteria strains.</title>
        <authorList>
            <person name="Klenk H.-P."/>
        </authorList>
    </citation>
    <scope>NUCLEOTIDE SEQUENCE [LARGE SCALE GENOMIC DNA]</scope>
    <source>
        <strain evidence="8 9">DSM 10596</strain>
    </source>
</reference>
<comment type="similarity">
    <text evidence="6">Belongs to the azoreductase type 1 family.</text>
</comment>
<dbReference type="GO" id="GO:0009055">
    <property type="term" value="F:electron transfer activity"/>
    <property type="evidence" value="ECO:0007669"/>
    <property type="project" value="UniProtKB-UniRule"/>
</dbReference>
<keyword evidence="2 6" id="KW-0288">FMN</keyword>
<evidence type="ECO:0000256" key="1">
    <source>
        <dbReference type="ARBA" id="ARBA00022630"/>
    </source>
</evidence>
<evidence type="ECO:0000256" key="2">
    <source>
        <dbReference type="ARBA" id="ARBA00022643"/>
    </source>
</evidence>
<evidence type="ECO:0000313" key="8">
    <source>
        <dbReference type="EMBL" id="TQK77026.1"/>
    </source>
</evidence>
<gene>
    <name evidence="6" type="primary">azoR</name>
    <name evidence="8" type="ORF">FB389_1738</name>
</gene>
<comment type="caution">
    <text evidence="6">Lacks conserved residue(s) required for the propagation of feature annotation.</text>
</comment>
<comment type="cofactor">
    <cofactor evidence="6">
        <name>FMN</name>
        <dbReference type="ChEBI" id="CHEBI:58210"/>
    </cofactor>
    <text evidence="6">Binds 1 FMN per subunit.</text>
</comment>
<keyword evidence="1 6" id="KW-0285">Flavoprotein</keyword>
<dbReference type="HAMAP" id="MF_01216">
    <property type="entry name" value="Azoreductase_type1"/>
    <property type="match status" value="1"/>
</dbReference>
<protein>
    <recommendedName>
        <fullName evidence="6">FMN dependent NADH:quinone oxidoreductase</fullName>
        <ecNumber evidence="6">1.6.5.-</ecNumber>
    </recommendedName>
    <alternativeName>
        <fullName evidence="6">Azo-dye reductase</fullName>
    </alternativeName>
    <alternativeName>
        <fullName evidence="6">FMN-dependent NADH-azo compound oxidoreductase</fullName>
    </alternativeName>
    <alternativeName>
        <fullName evidence="6">FMN-dependent NADH-azoreductase</fullName>
        <ecNumber evidence="6">1.7.1.17</ecNumber>
    </alternativeName>
</protein>
<comment type="function">
    <text evidence="6">Quinone reductase that provides resistance to thiol-specific stress caused by electrophilic quinones.</text>
</comment>
<dbReference type="InterPro" id="IPR050104">
    <property type="entry name" value="FMN-dep_NADH:Q_OxRdtase_AzoR1"/>
</dbReference>
<accession>A0A542SQX6</accession>
<dbReference type="GO" id="GO:0016652">
    <property type="term" value="F:oxidoreductase activity, acting on NAD(P)H as acceptor"/>
    <property type="evidence" value="ECO:0007669"/>
    <property type="project" value="UniProtKB-UniRule"/>
</dbReference>
<dbReference type="SUPFAM" id="SSF52218">
    <property type="entry name" value="Flavoproteins"/>
    <property type="match status" value="1"/>
</dbReference>
<dbReference type="EMBL" id="VFNV01000001">
    <property type="protein sequence ID" value="TQK77026.1"/>
    <property type="molecule type" value="Genomic_DNA"/>
</dbReference>
<keyword evidence="9" id="KW-1185">Reference proteome</keyword>
<feature type="binding site" evidence="6">
    <location>
        <begin position="17"/>
        <end position="19"/>
    </location>
    <ligand>
        <name>FMN</name>
        <dbReference type="ChEBI" id="CHEBI:58210"/>
    </ligand>
</feature>
<comment type="catalytic activity">
    <reaction evidence="5">
        <text>N,N-dimethyl-1,4-phenylenediamine + anthranilate + 2 NAD(+) = 2-(4-dimethylaminophenyl)diazenylbenzoate + 2 NADH + 2 H(+)</text>
        <dbReference type="Rhea" id="RHEA:55872"/>
        <dbReference type="ChEBI" id="CHEBI:15378"/>
        <dbReference type="ChEBI" id="CHEBI:15783"/>
        <dbReference type="ChEBI" id="CHEBI:16567"/>
        <dbReference type="ChEBI" id="CHEBI:57540"/>
        <dbReference type="ChEBI" id="CHEBI:57945"/>
        <dbReference type="ChEBI" id="CHEBI:71579"/>
        <dbReference type="EC" id="1.7.1.17"/>
    </reaction>
    <physiologicalReaction direction="right-to-left" evidence="5">
        <dbReference type="Rhea" id="RHEA:55874"/>
    </physiologicalReaction>
</comment>
<evidence type="ECO:0000256" key="5">
    <source>
        <dbReference type="ARBA" id="ARBA00048542"/>
    </source>
</evidence>
<dbReference type="PANTHER" id="PTHR43741">
    <property type="entry name" value="FMN-DEPENDENT NADH-AZOREDUCTASE 1"/>
    <property type="match status" value="1"/>
</dbReference>
<dbReference type="OrthoDB" id="9805013at2"/>
<feature type="domain" description="Flavodoxin-like fold" evidence="7">
    <location>
        <begin position="3"/>
        <end position="202"/>
    </location>
</feature>
<evidence type="ECO:0000256" key="3">
    <source>
        <dbReference type="ARBA" id="ARBA00023002"/>
    </source>
</evidence>
<dbReference type="InterPro" id="IPR023048">
    <property type="entry name" value="NADH:quinone_OxRdtase_FMN_depd"/>
</dbReference>
<dbReference type="AlphaFoldDB" id="A0A542SQX6"/>
<sequence length="207" mass="22742">MSRILIVRAHPLTSEASRSMQLADAFVRAYVRLHPDHDVSDLNLYSVAIPEIDLDLLSGWRKLSAGVPFVHLDQPEQNKVTLFSNYTDQFLAADKVVIANPLWNLGVPTRLKAWVDTICVAGKTFRYNAAGDAVGLVTGKKALHIQASGGVFGGQDPASVYLKTMFNFLGVTDFVQVTAEGMDHDPTHADEIMARAFARIEQAAKEF</sequence>